<dbReference type="EMBL" id="JAACJL010000045">
    <property type="protein sequence ID" value="KAF4613570.1"/>
    <property type="molecule type" value="Genomic_DNA"/>
</dbReference>
<protein>
    <submittedName>
        <fullName evidence="6">Uncharacterized protein</fullName>
    </submittedName>
</protein>
<keyword evidence="3" id="KW-0119">Carbohydrate metabolism</keyword>
<evidence type="ECO:0000256" key="3">
    <source>
        <dbReference type="ARBA" id="ARBA00023277"/>
    </source>
</evidence>
<organism evidence="6 7">
    <name type="scientific">Agrocybe pediades</name>
    <dbReference type="NCBI Taxonomy" id="84607"/>
    <lineage>
        <taxon>Eukaryota</taxon>
        <taxon>Fungi</taxon>
        <taxon>Dikarya</taxon>
        <taxon>Basidiomycota</taxon>
        <taxon>Agaricomycotina</taxon>
        <taxon>Agaricomycetes</taxon>
        <taxon>Agaricomycetidae</taxon>
        <taxon>Agaricales</taxon>
        <taxon>Agaricineae</taxon>
        <taxon>Strophariaceae</taxon>
        <taxon>Agrocybe</taxon>
    </lineage>
</organism>
<accession>A0A8H4QMT0</accession>
<evidence type="ECO:0000256" key="4">
    <source>
        <dbReference type="SAM" id="MobiDB-lite"/>
    </source>
</evidence>
<reference evidence="6 7" key="1">
    <citation type="submission" date="2019-12" db="EMBL/GenBank/DDBJ databases">
        <authorList>
            <person name="Floudas D."/>
            <person name="Bentzer J."/>
            <person name="Ahren D."/>
            <person name="Johansson T."/>
            <person name="Persson P."/>
            <person name="Tunlid A."/>
        </authorList>
    </citation>
    <scope>NUCLEOTIDE SEQUENCE [LARGE SCALE GENOMIC DNA]</scope>
    <source>
        <strain evidence="6 7">CBS 102.39</strain>
    </source>
</reference>
<evidence type="ECO:0000313" key="6">
    <source>
        <dbReference type="EMBL" id="KAF4613570.1"/>
    </source>
</evidence>
<keyword evidence="5" id="KW-0812">Transmembrane</keyword>
<keyword evidence="1" id="KW-0808">Transferase</keyword>
<proteinExistence type="predicted"/>
<feature type="region of interest" description="Disordered" evidence="4">
    <location>
        <begin position="121"/>
        <end position="142"/>
    </location>
</feature>
<dbReference type="AlphaFoldDB" id="A0A8H4QMT0"/>
<gene>
    <name evidence="6" type="ORF">D9613_007393</name>
</gene>
<dbReference type="GO" id="GO:0006004">
    <property type="term" value="P:fucose metabolic process"/>
    <property type="evidence" value="ECO:0007669"/>
    <property type="project" value="UniProtKB-KW"/>
</dbReference>
<keyword evidence="2" id="KW-0294">Fucose metabolism</keyword>
<keyword evidence="7" id="KW-1185">Reference proteome</keyword>
<dbReference type="Proteomes" id="UP000521872">
    <property type="component" value="Unassembled WGS sequence"/>
</dbReference>
<feature type="transmembrane region" description="Helical" evidence="5">
    <location>
        <begin position="78"/>
        <end position="95"/>
    </location>
</feature>
<keyword evidence="5" id="KW-1133">Transmembrane helix</keyword>
<dbReference type="InterPro" id="IPR045130">
    <property type="entry name" value="OFUT2-like"/>
</dbReference>
<evidence type="ECO:0000256" key="2">
    <source>
        <dbReference type="ARBA" id="ARBA00023253"/>
    </source>
</evidence>
<dbReference type="PANTHER" id="PTHR13398:SF0">
    <property type="entry name" value="GDP-FUCOSE PROTEIN O-FUCOSYLTRANSFERASE 2"/>
    <property type="match status" value="1"/>
</dbReference>
<name>A0A8H4QMT0_9AGAR</name>
<dbReference type="Gene3D" id="3.40.50.11350">
    <property type="match status" value="1"/>
</dbReference>
<evidence type="ECO:0000256" key="1">
    <source>
        <dbReference type="ARBA" id="ARBA00022679"/>
    </source>
</evidence>
<sequence>MSGSVSPLLFAESQAYTLRSRTRTGESFTNDWPQARSPEVLEVVVHANDVQNNVSSWKTRHGGAEMKYRLRAFRRKRTCAFLVVLVFFLVCVWYLKYYRLILWSSKLAKVDRGDLTANKAPGFEEPTTIRSGSNGKSDRTAGGISKAVAPSLARSWQFPLVDRLALDRFDRMTEFKATQYNGPLNLIDYEITPTTRIGPPLVTRIPEFAYRVSLAKAGTSKGKNPAMLCESEQHPRPCQFLLPLRISEQESKARIHLTQIVELAKRLNRTLVLPNVGKSKLGACFKWPLERYYDVTSLSGEERHSDSEWYIELEDFKSWLEYKERRGGPPSSQIVTIEQAGQLRDGLREEALYANENVGAYTYRTFGAWEHNLPGCFSTKFSSMKLDGLPVVMTLNSSTDKTSDRLTGASVVDAFSAVSRRAMDGSRRSPDTQPHVLVVNWELRHLLFPPQSSMQPVRYAAQMHQLVDLYAPPTPYLAVHWRMETVDVAVLQECAHALVDVLSRMLHDHSLSENISTVWFAGDYPYPMARQTESRLRTSRITKSGTFKDFDVLHEEVIETLRKAFDQDGELSKWKLTDFVEATSKAKEDEVLQDPGVLGILDKLVSTKSSLFVSGSTKCSRKSSFTKQVIDVRNDKWIQDRQTNLRNIVDRFG</sequence>
<keyword evidence="5" id="KW-0472">Membrane</keyword>
<evidence type="ECO:0000256" key="5">
    <source>
        <dbReference type="SAM" id="Phobius"/>
    </source>
</evidence>
<dbReference type="PANTHER" id="PTHR13398">
    <property type="entry name" value="GDP-FUCOSE PROTEIN O-FUCOSYLTRANSFERASE 2"/>
    <property type="match status" value="1"/>
</dbReference>
<dbReference type="GO" id="GO:0046922">
    <property type="term" value="F:peptide-O-fucosyltransferase activity"/>
    <property type="evidence" value="ECO:0007669"/>
    <property type="project" value="InterPro"/>
</dbReference>
<comment type="caution">
    <text evidence="6">The sequence shown here is derived from an EMBL/GenBank/DDBJ whole genome shotgun (WGS) entry which is preliminary data.</text>
</comment>
<evidence type="ECO:0000313" key="7">
    <source>
        <dbReference type="Proteomes" id="UP000521872"/>
    </source>
</evidence>